<accession>A0A8J2RML1</accession>
<dbReference type="Proteomes" id="UP000789390">
    <property type="component" value="Unassembled WGS sequence"/>
</dbReference>
<keyword evidence="2" id="KW-1185">Reference proteome</keyword>
<sequence length="63" mass="7405">MESWRPCLLSFPWEVGVLPLPNPFRTPPKFTLLNWRFSAHSTKPPFDLVIFKLQLLRLTNVNP</sequence>
<organism evidence="1 2">
    <name type="scientific">Daphnia galeata</name>
    <dbReference type="NCBI Taxonomy" id="27404"/>
    <lineage>
        <taxon>Eukaryota</taxon>
        <taxon>Metazoa</taxon>
        <taxon>Ecdysozoa</taxon>
        <taxon>Arthropoda</taxon>
        <taxon>Crustacea</taxon>
        <taxon>Branchiopoda</taxon>
        <taxon>Diplostraca</taxon>
        <taxon>Cladocera</taxon>
        <taxon>Anomopoda</taxon>
        <taxon>Daphniidae</taxon>
        <taxon>Daphnia</taxon>
    </lineage>
</organism>
<evidence type="ECO:0000313" key="1">
    <source>
        <dbReference type="EMBL" id="CAH0104372.1"/>
    </source>
</evidence>
<dbReference type="AlphaFoldDB" id="A0A8J2RML1"/>
<reference evidence="1" key="1">
    <citation type="submission" date="2021-11" db="EMBL/GenBank/DDBJ databases">
        <authorList>
            <person name="Schell T."/>
        </authorList>
    </citation>
    <scope>NUCLEOTIDE SEQUENCE</scope>
    <source>
        <strain evidence="1">M5</strain>
    </source>
</reference>
<dbReference type="EMBL" id="CAKKLH010000135">
    <property type="protein sequence ID" value="CAH0104372.1"/>
    <property type="molecule type" value="Genomic_DNA"/>
</dbReference>
<name>A0A8J2RML1_9CRUS</name>
<evidence type="ECO:0000313" key="2">
    <source>
        <dbReference type="Proteomes" id="UP000789390"/>
    </source>
</evidence>
<protein>
    <submittedName>
        <fullName evidence="1">Uncharacterized protein</fullName>
    </submittedName>
</protein>
<gene>
    <name evidence="1" type="ORF">DGAL_LOCUS7225</name>
</gene>
<comment type="caution">
    <text evidence="1">The sequence shown here is derived from an EMBL/GenBank/DDBJ whole genome shotgun (WGS) entry which is preliminary data.</text>
</comment>
<proteinExistence type="predicted"/>